<dbReference type="OrthoDB" id="10027872at2759"/>
<feature type="compositionally biased region" description="Polar residues" evidence="3">
    <location>
        <begin position="261"/>
        <end position="274"/>
    </location>
</feature>
<feature type="region of interest" description="Disordered" evidence="3">
    <location>
        <begin position="261"/>
        <end position="296"/>
    </location>
</feature>
<dbReference type="GO" id="GO:0003006">
    <property type="term" value="P:developmental process involved in reproduction"/>
    <property type="evidence" value="ECO:0007669"/>
    <property type="project" value="UniProtKB-ARBA"/>
</dbReference>
<keyword evidence="6" id="KW-1185">Reference proteome</keyword>
<evidence type="ECO:0000256" key="3">
    <source>
        <dbReference type="SAM" id="MobiDB-lite"/>
    </source>
</evidence>
<dbReference type="Gene3D" id="3.30.710.10">
    <property type="entry name" value="Potassium Channel Kv1.1, Chain A"/>
    <property type="match status" value="1"/>
</dbReference>
<evidence type="ECO:0000313" key="5">
    <source>
        <dbReference type="EnsemblMetazoa" id="SCAU014287-PA"/>
    </source>
</evidence>
<dbReference type="VEuPathDB" id="VectorBase:SCAU014287"/>
<dbReference type="SUPFAM" id="SSF54695">
    <property type="entry name" value="POZ domain"/>
    <property type="match status" value="1"/>
</dbReference>
<feature type="region of interest" description="Disordered" evidence="3">
    <location>
        <begin position="205"/>
        <end position="237"/>
    </location>
</feature>
<dbReference type="GO" id="GO:0005634">
    <property type="term" value="C:nucleus"/>
    <property type="evidence" value="ECO:0007669"/>
    <property type="project" value="UniProtKB-SubCell"/>
</dbReference>
<dbReference type="GO" id="GO:0006357">
    <property type="term" value="P:regulation of transcription by RNA polymerase II"/>
    <property type="evidence" value="ECO:0007669"/>
    <property type="project" value="TreeGrafter"/>
</dbReference>
<dbReference type="Gene3D" id="3.30.160.60">
    <property type="entry name" value="Classic Zinc Finger"/>
    <property type="match status" value="1"/>
</dbReference>
<gene>
    <name evidence="5" type="primary">106094438</name>
</gene>
<dbReference type="InterPro" id="IPR000210">
    <property type="entry name" value="BTB/POZ_dom"/>
</dbReference>
<proteinExistence type="predicted"/>
<feature type="compositionally biased region" description="Low complexity" evidence="3">
    <location>
        <begin position="471"/>
        <end position="481"/>
    </location>
</feature>
<dbReference type="AlphaFoldDB" id="A0A1I8Q685"/>
<evidence type="ECO:0000259" key="4">
    <source>
        <dbReference type="PROSITE" id="PS00028"/>
    </source>
</evidence>
<dbReference type="InterPro" id="IPR015318">
    <property type="entry name" value="Znf_GAGA-bd_fac"/>
</dbReference>
<dbReference type="GO" id="GO:0048468">
    <property type="term" value="P:cell development"/>
    <property type="evidence" value="ECO:0007669"/>
    <property type="project" value="UniProtKB-ARBA"/>
</dbReference>
<dbReference type="InterPro" id="IPR051095">
    <property type="entry name" value="Dros_DevTransReg"/>
</dbReference>
<evidence type="ECO:0000313" key="6">
    <source>
        <dbReference type="Proteomes" id="UP000095300"/>
    </source>
</evidence>
<dbReference type="PANTHER" id="PTHR23110">
    <property type="entry name" value="BTB DOMAIN TRANSCRIPTION FACTOR"/>
    <property type="match status" value="1"/>
</dbReference>
<feature type="region of interest" description="Disordered" evidence="3">
    <location>
        <begin position="471"/>
        <end position="513"/>
    </location>
</feature>
<protein>
    <recommendedName>
        <fullName evidence="4">C2H2-type domain-containing protein</fullName>
    </recommendedName>
</protein>
<evidence type="ECO:0000256" key="2">
    <source>
        <dbReference type="ARBA" id="ARBA00023242"/>
    </source>
</evidence>
<feature type="domain" description="C2H2-type" evidence="4">
    <location>
        <begin position="299"/>
        <end position="320"/>
    </location>
</feature>
<feature type="compositionally biased region" description="Low complexity" evidence="3">
    <location>
        <begin position="334"/>
        <end position="346"/>
    </location>
</feature>
<dbReference type="STRING" id="35570.A0A1I8Q685"/>
<sequence>MMNRRLEILTHYEIQCFVFDCSNTSFLGFPFQNTPCKHPVVMLAGVNANDLEALLEFVYRGEVSVDHAQLPSLLQAAQCLNIQGLAPQTVTKDDYTTHSIQLQHMIPQHHHEQEQLIATIATAPQQTVHAQVVDDIHQAGQILQTTTQTNQATGQQTIVTTDATKDVIQQYLPARKRKPRVKKMSPTAPKITKVDGMETIISTPTTSHPTTTVQTTQQHHQQQVQQQQQQQIENGNDNQMITSTPIIKSEGTKVETIVMDPNTSGEISISTPGKSSKRSKNLSGEKPRSRSQSEQPATCPICYAVIRQSRNLRRHLELRHFAKPGVKKDKKSKSGMSGDLSGSSENINGTAAMLASTTMTSDNSGILDNSTTATSVNALVTAVSNATPMNTTTSVAGANTPIIVGNTITQLPVLKQEPGAGGNGGTTTITTTPGGCIVGTTTTAQQVANAANQGQIQNVIHIVSEEVYQQQQRQQQQQQQQHLTVSDSPGKKTAMAVPPGSSNASGTSTVTTTSVSTVPQVQSVQSLHTLQTVQVKKDPDAQNQGQQTMTVTTTNTGQQQQQQQQQTQQQQVQQVQVQQTQQIQQHHIIDQSGNISTTTTTTNTPQQQQQQAAQQQQQQQQQQAAQQQQTQQGQQIVTQTENTDGTTSLSIAQVQTLQGHQILGNINQGNNKNILVKKVFILKGSNNT</sequence>
<dbReference type="EnsemblMetazoa" id="SCAU014287-RA">
    <property type="protein sequence ID" value="SCAU014287-PA"/>
    <property type="gene ID" value="SCAU014287"/>
</dbReference>
<reference evidence="5" key="1">
    <citation type="submission" date="2020-05" db="UniProtKB">
        <authorList>
            <consortium name="EnsemblMetazoa"/>
        </authorList>
    </citation>
    <scope>IDENTIFICATION</scope>
    <source>
        <strain evidence="5">USDA</strain>
    </source>
</reference>
<dbReference type="InterPro" id="IPR011333">
    <property type="entry name" value="SKP1/BTB/POZ_sf"/>
</dbReference>
<evidence type="ECO:0000256" key="1">
    <source>
        <dbReference type="ARBA" id="ARBA00004123"/>
    </source>
</evidence>
<dbReference type="FunFam" id="3.30.160.60:FF:001439">
    <property type="entry name" value="Trithorax-like, isoform C"/>
    <property type="match status" value="1"/>
</dbReference>
<accession>A0A1I8Q685</accession>
<dbReference type="PROSITE" id="PS00028">
    <property type="entry name" value="ZINC_FINGER_C2H2_1"/>
    <property type="match status" value="1"/>
</dbReference>
<comment type="subcellular location">
    <subcellularLocation>
        <location evidence="1">Nucleus</location>
    </subcellularLocation>
</comment>
<dbReference type="Pfam" id="PF00651">
    <property type="entry name" value="BTB"/>
    <property type="match status" value="1"/>
</dbReference>
<dbReference type="InterPro" id="IPR013087">
    <property type="entry name" value="Znf_C2H2_type"/>
</dbReference>
<name>A0A1I8Q685_STOCA</name>
<organism evidence="5 6">
    <name type="scientific">Stomoxys calcitrans</name>
    <name type="common">Stable fly</name>
    <name type="synonym">Conops calcitrans</name>
    <dbReference type="NCBI Taxonomy" id="35570"/>
    <lineage>
        <taxon>Eukaryota</taxon>
        <taxon>Metazoa</taxon>
        <taxon>Ecdysozoa</taxon>
        <taxon>Arthropoda</taxon>
        <taxon>Hexapoda</taxon>
        <taxon>Insecta</taxon>
        <taxon>Pterygota</taxon>
        <taxon>Neoptera</taxon>
        <taxon>Endopterygota</taxon>
        <taxon>Diptera</taxon>
        <taxon>Brachycera</taxon>
        <taxon>Muscomorpha</taxon>
        <taxon>Muscoidea</taxon>
        <taxon>Muscidae</taxon>
        <taxon>Stomoxys</taxon>
    </lineage>
</organism>
<dbReference type="PANTHER" id="PTHR23110:SF10">
    <property type="entry name" value="TRANSCRIPTION FACTOR GAGA"/>
    <property type="match status" value="1"/>
</dbReference>
<dbReference type="GO" id="GO:0048513">
    <property type="term" value="P:animal organ development"/>
    <property type="evidence" value="ECO:0007669"/>
    <property type="project" value="UniProtKB-ARBA"/>
</dbReference>
<feature type="region of interest" description="Disordered" evidence="3">
    <location>
        <begin position="319"/>
        <end position="346"/>
    </location>
</feature>
<feature type="compositionally biased region" description="Low complexity" evidence="3">
    <location>
        <begin position="205"/>
        <end position="231"/>
    </location>
</feature>
<dbReference type="Pfam" id="PF09237">
    <property type="entry name" value="GAGA"/>
    <property type="match status" value="1"/>
</dbReference>
<dbReference type="Proteomes" id="UP000095300">
    <property type="component" value="Unassembled WGS sequence"/>
</dbReference>
<keyword evidence="2" id="KW-0539">Nucleus</keyword>